<evidence type="ECO:0000313" key="2">
    <source>
        <dbReference type="EMBL" id="SDN57543.1"/>
    </source>
</evidence>
<sequence length="217" mass="25185">MTDVIALGPFSIYVPHLLSIMAMLLTALFGMTIVKKHRLLDYKKAFNLIVDYWIILLVTWKVSYFLYYPEALLQNPLSVIYFNGGELGIALGVLSVVVYIYYQHQKHQIKWFNQSLLALSAVILFCGISKLIDFIYIPTLLNLLEGLSYLGLIYFLLITKSFQTFYTQMSLLRWLLIVWVIFRVFNDAIQLYFSWLLLALIVASVTIVLESIFSRKE</sequence>
<feature type="transmembrane region" description="Helical" evidence="1">
    <location>
        <begin position="12"/>
        <end position="34"/>
    </location>
</feature>
<evidence type="ECO:0000313" key="3">
    <source>
        <dbReference type="Proteomes" id="UP000199334"/>
    </source>
</evidence>
<feature type="transmembrane region" description="Helical" evidence="1">
    <location>
        <begin position="192"/>
        <end position="213"/>
    </location>
</feature>
<dbReference type="RefSeq" id="WP_093856966.1">
    <property type="nucleotide sequence ID" value="NZ_FNIG01000006.1"/>
</dbReference>
<name>A0A1H0CI90_9BACI</name>
<dbReference type="EMBL" id="FNIG01000006">
    <property type="protein sequence ID" value="SDN57543.1"/>
    <property type="molecule type" value="Genomic_DNA"/>
</dbReference>
<feature type="transmembrane region" description="Helical" evidence="1">
    <location>
        <begin position="114"/>
        <end position="137"/>
    </location>
</feature>
<organism evidence="2 3">
    <name type="scientific">Tenuibacillus multivorans</name>
    <dbReference type="NCBI Taxonomy" id="237069"/>
    <lineage>
        <taxon>Bacteria</taxon>
        <taxon>Bacillati</taxon>
        <taxon>Bacillota</taxon>
        <taxon>Bacilli</taxon>
        <taxon>Bacillales</taxon>
        <taxon>Bacillaceae</taxon>
        <taxon>Tenuibacillus</taxon>
    </lineage>
</organism>
<feature type="transmembrane region" description="Helical" evidence="1">
    <location>
        <begin position="171"/>
        <end position="186"/>
    </location>
</feature>
<feature type="transmembrane region" description="Helical" evidence="1">
    <location>
        <begin position="79"/>
        <end position="102"/>
    </location>
</feature>
<accession>A0A1H0CI90</accession>
<keyword evidence="1" id="KW-0472">Membrane</keyword>
<evidence type="ECO:0008006" key="4">
    <source>
        <dbReference type="Google" id="ProtNLM"/>
    </source>
</evidence>
<proteinExistence type="predicted"/>
<reference evidence="2 3" key="1">
    <citation type="submission" date="2016-10" db="EMBL/GenBank/DDBJ databases">
        <authorList>
            <person name="de Groot N.N."/>
        </authorList>
    </citation>
    <scope>NUCLEOTIDE SEQUENCE [LARGE SCALE GENOMIC DNA]</scope>
    <source>
        <strain evidence="2 3">CGMCC 1.3442</strain>
    </source>
</reference>
<dbReference type="Proteomes" id="UP000199334">
    <property type="component" value="Unassembled WGS sequence"/>
</dbReference>
<keyword evidence="3" id="KW-1185">Reference proteome</keyword>
<keyword evidence="1" id="KW-0812">Transmembrane</keyword>
<gene>
    <name evidence="2" type="ORF">SAMN05216498_2547</name>
</gene>
<feature type="transmembrane region" description="Helical" evidence="1">
    <location>
        <begin position="46"/>
        <end position="67"/>
    </location>
</feature>
<keyword evidence="1" id="KW-1133">Transmembrane helix</keyword>
<protein>
    <recommendedName>
        <fullName evidence="4">Prolipoprotein diacylglyceryltransferase</fullName>
    </recommendedName>
</protein>
<dbReference type="STRING" id="237069.SAMN05216498_2547"/>
<dbReference type="AlphaFoldDB" id="A0A1H0CI90"/>
<evidence type="ECO:0000256" key="1">
    <source>
        <dbReference type="SAM" id="Phobius"/>
    </source>
</evidence>
<feature type="transmembrane region" description="Helical" evidence="1">
    <location>
        <begin position="143"/>
        <end position="159"/>
    </location>
</feature>